<dbReference type="CDD" id="cd00112">
    <property type="entry name" value="LDLa"/>
    <property type="match status" value="2"/>
</dbReference>
<dbReference type="CDD" id="cd00190">
    <property type="entry name" value="Tryp_SPc"/>
    <property type="match status" value="1"/>
</dbReference>
<dbReference type="FunFam" id="2.40.10.10:FF:000003">
    <property type="entry name" value="Transmembrane serine protease 3"/>
    <property type="match status" value="1"/>
</dbReference>
<evidence type="ECO:0000256" key="5">
    <source>
        <dbReference type="ARBA" id="ARBA00022737"/>
    </source>
</evidence>
<evidence type="ECO:0000313" key="18">
    <source>
        <dbReference type="Ensembl" id="ENSAMXP00000011180.2"/>
    </source>
</evidence>
<dbReference type="Pfam" id="PF00057">
    <property type="entry name" value="Ldl_recept_a"/>
    <property type="match status" value="2"/>
</dbReference>
<dbReference type="Gene3D" id="2.40.10.10">
    <property type="entry name" value="Trypsin-like serine proteases"/>
    <property type="match status" value="2"/>
</dbReference>
<dbReference type="SMART" id="SM00042">
    <property type="entry name" value="CUB"/>
    <property type="match status" value="2"/>
</dbReference>
<dbReference type="InterPro" id="IPR036364">
    <property type="entry name" value="SEA_dom_sf"/>
</dbReference>
<evidence type="ECO:0000256" key="6">
    <source>
        <dbReference type="ARBA" id="ARBA00022801"/>
    </source>
</evidence>
<dbReference type="InParanoid" id="W5KUB8"/>
<keyword evidence="6 14" id="KW-0378">Hydrolase</keyword>
<dbReference type="Bgee" id="ENSAMXG00000010876">
    <property type="expression patterns" value="Expressed in olfactory epithelium and 12 other cell types or tissues"/>
</dbReference>
<feature type="disulfide bond" evidence="13">
    <location>
        <begin position="441"/>
        <end position="453"/>
    </location>
</feature>
<keyword evidence="8" id="KW-0735">Signal-anchor</keyword>
<dbReference type="InterPro" id="IPR000082">
    <property type="entry name" value="SEA_dom"/>
</dbReference>
<dbReference type="InterPro" id="IPR033116">
    <property type="entry name" value="TRYPSIN_SER"/>
</dbReference>
<dbReference type="Pfam" id="PF01390">
    <property type="entry name" value="SEA"/>
    <property type="match status" value="1"/>
</dbReference>
<sequence length="726" mass="80751">AQKMTTQRVFSGQMKLIDMPYTPAYEDFKSPEFNDTAETLQNILKRTFSKDPLLSKYYNASVITAFSDELIAYHWTRFVVPPTELEMLPMLTEERVLDVLRRGIRQEGRSLQSFTITDITFHCPILLNSSPAGCFFTLDADSKVSVFQSPGYPASYPLHSRCQWQIRAPKDRAILVKFPKFYVEDDCSNNYVFIYNSLSADGSQAITQKCGQRPPTNPLEVTSSSNIMLLNLVTDGEIQRPGFKAEYSTIPTTTGQTCGGVLTNQSGNISSPRYPSFYPPSVDCSWTIKVPVGMKVRVKFTMFRMKEPQVNIRVCNKDYVEIFGVKYCGERSMLALSSSNNSMTINFHSDKSFTDKGFMAVYSAYDPNNRNKGVFHSYTSHFLTVFSQFLLVFMSLSAGCEKNQLRCGDGTCLPQTVSCDGKKDCADGSDEASCKETLGICTAFTFTCKSGECVNKINAECDSANDCPDASDEEGCDCGTRPYKHNRIVGGQNADVGEWPWQVSLHYSTNGHTCGASIISNRWLLSAAHCFASGDPSYHEVSNWLTYSGMQDQERDDSNVQVREVQTIITHQDYNQLTQDNDIALLELKEPLVFSNTIHPICLPASSHVFPAGMPCWVTGWGALREGGRASRVLQKAEVKIINDTVCDDVTEGQVTSRMLCSGFLAGGVDACQGDSGGPLVCLSEANIWFQCGIVSWGEGCARRNKPGVYTRLTKFRYWIRQHSGV</sequence>
<dbReference type="InterPro" id="IPR023415">
    <property type="entry name" value="LDLR_class-A_CS"/>
</dbReference>
<dbReference type="PROSITE" id="PS01180">
    <property type="entry name" value="CUB"/>
    <property type="match status" value="2"/>
</dbReference>
<evidence type="ECO:0000313" key="19">
    <source>
        <dbReference type="Proteomes" id="UP000018467"/>
    </source>
</evidence>
<dbReference type="FunFam" id="2.60.120.290:FF:000003">
    <property type="entry name" value="Neuropilin"/>
    <property type="match status" value="1"/>
</dbReference>
<evidence type="ECO:0000256" key="10">
    <source>
        <dbReference type="ARBA" id="ARBA00023136"/>
    </source>
</evidence>
<evidence type="ECO:0000256" key="7">
    <source>
        <dbReference type="ARBA" id="ARBA00022825"/>
    </source>
</evidence>
<evidence type="ECO:0000256" key="1">
    <source>
        <dbReference type="ARBA" id="ARBA00004606"/>
    </source>
</evidence>
<keyword evidence="9" id="KW-1133">Transmembrane helix</keyword>
<dbReference type="PROSITE" id="PS50024">
    <property type="entry name" value="SEA"/>
    <property type="match status" value="1"/>
</dbReference>
<dbReference type="GO" id="GO:0006508">
    <property type="term" value="P:proteolysis"/>
    <property type="evidence" value="ECO:0007669"/>
    <property type="project" value="UniProtKB-KW"/>
</dbReference>
<dbReference type="STRING" id="7994.ENSAMXP00000011180"/>
<proteinExistence type="predicted"/>
<feature type="domain" description="CUB" evidence="15">
    <location>
        <begin position="134"/>
        <end position="250"/>
    </location>
</feature>
<dbReference type="GO" id="GO:0004252">
    <property type="term" value="F:serine-type endopeptidase activity"/>
    <property type="evidence" value="ECO:0007669"/>
    <property type="project" value="InterPro"/>
</dbReference>
<evidence type="ECO:0000256" key="2">
    <source>
        <dbReference type="ARBA" id="ARBA00022670"/>
    </source>
</evidence>
<dbReference type="Gene3D" id="4.10.400.10">
    <property type="entry name" value="Low-density Lipoprotein Receptor"/>
    <property type="match status" value="2"/>
</dbReference>
<dbReference type="SUPFAM" id="SSF57424">
    <property type="entry name" value="LDL receptor-like module"/>
    <property type="match status" value="2"/>
</dbReference>
<keyword evidence="12" id="KW-0325">Glycoprotein</keyword>
<keyword evidence="7 14" id="KW-0720">Serine protease</keyword>
<dbReference type="Proteomes" id="UP000018467">
    <property type="component" value="Unassembled WGS sequence"/>
</dbReference>
<evidence type="ECO:0000259" key="15">
    <source>
        <dbReference type="PROSITE" id="PS01180"/>
    </source>
</evidence>
<dbReference type="PROSITE" id="PS00135">
    <property type="entry name" value="TRYPSIN_SER"/>
    <property type="match status" value="1"/>
</dbReference>
<dbReference type="InterPro" id="IPR018114">
    <property type="entry name" value="TRYPSIN_HIS"/>
</dbReference>
<dbReference type="CDD" id="cd00041">
    <property type="entry name" value="CUB"/>
    <property type="match status" value="2"/>
</dbReference>
<dbReference type="GO" id="GO:0016020">
    <property type="term" value="C:membrane"/>
    <property type="evidence" value="ECO:0007669"/>
    <property type="project" value="UniProtKB-SubCell"/>
</dbReference>
<feature type="disulfide bond" evidence="13">
    <location>
        <begin position="419"/>
        <end position="434"/>
    </location>
</feature>
<protein>
    <submittedName>
        <fullName evidence="18">ST14 transmembrane serine protease matriptase</fullName>
    </submittedName>
</protein>
<accession>W5KUB8</accession>
<evidence type="ECO:0000256" key="12">
    <source>
        <dbReference type="ARBA" id="ARBA00023180"/>
    </source>
</evidence>
<evidence type="ECO:0000259" key="16">
    <source>
        <dbReference type="PROSITE" id="PS50024"/>
    </source>
</evidence>
<dbReference type="PROSITE" id="PS50240">
    <property type="entry name" value="TRYPSIN_DOM"/>
    <property type="match status" value="1"/>
</dbReference>
<feature type="domain" description="Peptidase S1" evidence="17">
    <location>
        <begin position="488"/>
        <end position="725"/>
    </location>
</feature>
<dbReference type="Pfam" id="PF00431">
    <property type="entry name" value="CUB"/>
    <property type="match status" value="2"/>
</dbReference>
<keyword evidence="4" id="KW-0732">Signal</keyword>
<dbReference type="SUPFAM" id="SSF50494">
    <property type="entry name" value="Trypsin-like serine proteases"/>
    <property type="match status" value="1"/>
</dbReference>
<evidence type="ECO:0000256" key="14">
    <source>
        <dbReference type="RuleBase" id="RU363034"/>
    </source>
</evidence>
<dbReference type="PANTHER" id="PTHR24252">
    <property type="entry name" value="ACROSIN-RELATED"/>
    <property type="match status" value="1"/>
</dbReference>
<dbReference type="GeneTree" id="ENSGT00940000155418"/>
<dbReference type="FunFam" id="2.60.120.290:FF:000005">
    <property type="entry name" value="Procollagen C-endopeptidase enhancer 1"/>
    <property type="match status" value="1"/>
</dbReference>
<dbReference type="PROSITE" id="PS50068">
    <property type="entry name" value="LDLRA_2"/>
    <property type="match status" value="2"/>
</dbReference>
<dbReference type="GO" id="GO:0009566">
    <property type="term" value="P:fertilization"/>
    <property type="evidence" value="ECO:0007669"/>
    <property type="project" value="UniProtKB-ARBA"/>
</dbReference>
<feature type="domain" description="CUB" evidence="15">
    <location>
        <begin position="258"/>
        <end position="365"/>
    </location>
</feature>
<keyword evidence="2 14" id="KW-0645">Protease</keyword>
<dbReference type="Gene3D" id="3.30.70.960">
    <property type="entry name" value="SEA domain"/>
    <property type="match status" value="1"/>
</dbReference>
<keyword evidence="5" id="KW-0677">Repeat</keyword>
<keyword evidence="11 13" id="KW-1015">Disulfide bond</keyword>
<feature type="disulfide bond" evidence="13">
    <location>
        <begin position="407"/>
        <end position="425"/>
    </location>
</feature>
<dbReference type="SUPFAM" id="SSF49854">
    <property type="entry name" value="Spermadhesin, CUB domain"/>
    <property type="match status" value="2"/>
</dbReference>
<dbReference type="Ensembl" id="ENSAMXT00000011180.2">
    <property type="protein sequence ID" value="ENSAMXP00000011180.2"/>
    <property type="gene ID" value="ENSAMXG00000010876.2"/>
</dbReference>
<dbReference type="InterPro" id="IPR001254">
    <property type="entry name" value="Trypsin_dom"/>
</dbReference>
<comment type="caution">
    <text evidence="13">Lacks conserved residue(s) required for the propagation of feature annotation.</text>
</comment>
<evidence type="ECO:0000256" key="8">
    <source>
        <dbReference type="ARBA" id="ARBA00022968"/>
    </source>
</evidence>
<reference evidence="18" key="4">
    <citation type="submission" date="2025-09" db="UniProtKB">
        <authorList>
            <consortium name="Ensembl"/>
        </authorList>
    </citation>
    <scope>IDENTIFICATION</scope>
</reference>
<dbReference type="PRINTS" id="PR00722">
    <property type="entry name" value="CHYMOTRYPSIN"/>
</dbReference>
<evidence type="ECO:0000256" key="9">
    <source>
        <dbReference type="ARBA" id="ARBA00022989"/>
    </source>
</evidence>
<dbReference type="eggNOG" id="KOG3627">
    <property type="taxonomic scope" value="Eukaryota"/>
</dbReference>
<dbReference type="SMART" id="SM00192">
    <property type="entry name" value="LDLa"/>
    <property type="match status" value="2"/>
</dbReference>
<dbReference type="SMART" id="SM00020">
    <property type="entry name" value="Tryp_SPc"/>
    <property type="match status" value="1"/>
</dbReference>
<dbReference type="PROSITE" id="PS01209">
    <property type="entry name" value="LDLRA_1"/>
    <property type="match status" value="2"/>
</dbReference>
<dbReference type="Gene3D" id="2.60.120.290">
    <property type="entry name" value="Spermadhesin, CUB domain"/>
    <property type="match status" value="2"/>
</dbReference>
<dbReference type="HOGENOM" id="CLU_006842_19_3_1"/>
<reference evidence="19" key="1">
    <citation type="submission" date="2013-03" db="EMBL/GenBank/DDBJ databases">
        <authorList>
            <person name="Jeffery W."/>
            <person name="Warren W."/>
            <person name="Wilson R.K."/>
        </authorList>
    </citation>
    <scope>NUCLEOTIDE SEQUENCE</scope>
    <source>
        <strain evidence="19">female</strain>
    </source>
</reference>
<dbReference type="InterPro" id="IPR036055">
    <property type="entry name" value="LDL_receptor-like_sf"/>
</dbReference>
<name>W5KUB8_ASTMX</name>
<comment type="subcellular location">
    <subcellularLocation>
        <location evidence="1">Membrane</location>
        <topology evidence="1">Single-pass type II membrane protein</topology>
    </subcellularLocation>
</comment>
<dbReference type="PANTHER" id="PTHR24252:SF17">
    <property type="entry name" value="SUPPRESSOR OF TUMORIGENICITY 14 PROTEIN HOMOLOG-RELATED"/>
    <property type="match status" value="1"/>
</dbReference>
<evidence type="ECO:0000256" key="3">
    <source>
        <dbReference type="ARBA" id="ARBA00022692"/>
    </source>
</evidence>
<keyword evidence="3" id="KW-0812">Transmembrane</keyword>
<dbReference type="InterPro" id="IPR043504">
    <property type="entry name" value="Peptidase_S1_PA_chymotrypsin"/>
</dbReference>
<dbReference type="InterPro" id="IPR009003">
    <property type="entry name" value="Peptidase_S1_PA"/>
</dbReference>
<dbReference type="SUPFAM" id="SSF82671">
    <property type="entry name" value="SEA domain"/>
    <property type="match status" value="1"/>
</dbReference>
<evidence type="ECO:0000259" key="17">
    <source>
        <dbReference type="PROSITE" id="PS50240"/>
    </source>
</evidence>
<dbReference type="InterPro" id="IPR035914">
    <property type="entry name" value="Sperma_CUB_dom_sf"/>
</dbReference>
<evidence type="ECO:0000256" key="13">
    <source>
        <dbReference type="PROSITE-ProRule" id="PRU00124"/>
    </source>
</evidence>
<organism evidence="18 19">
    <name type="scientific">Astyanax mexicanus</name>
    <name type="common">Blind cave fish</name>
    <name type="synonym">Astyanax fasciatus mexicanus</name>
    <dbReference type="NCBI Taxonomy" id="7994"/>
    <lineage>
        <taxon>Eukaryota</taxon>
        <taxon>Metazoa</taxon>
        <taxon>Chordata</taxon>
        <taxon>Craniata</taxon>
        <taxon>Vertebrata</taxon>
        <taxon>Euteleostomi</taxon>
        <taxon>Actinopterygii</taxon>
        <taxon>Neopterygii</taxon>
        <taxon>Teleostei</taxon>
        <taxon>Ostariophysi</taxon>
        <taxon>Characiformes</taxon>
        <taxon>Characoidei</taxon>
        <taxon>Acestrorhamphidae</taxon>
        <taxon>Acestrorhamphinae</taxon>
        <taxon>Astyanax</taxon>
    </lineage>
</organism>
<feature type="domain" description="SEA" evidence="16">
    <location>
        <begin position="6"/>
        <end position="121"/>
    </location>
</feature>
<evidence type="ECO:0000256" key="4">
    <source>
        <dbReference type="ARBA" id="ARBA00022729"/>
    </source>
</evidence>
<keyword evidence="19" id="KW-1185">Reference proteome</keyword>
<dbReference type="AlphaFoldDB" id="W5KUB8"/>
<evidence type="ECO:0000256" key="11">
    <source>
        <dbReference type="ARBA" id="ARBA00023157"/>
    </source>
</evidence>
<dbReference type="PROSITE" id="PS00134">
    <property type="entry name" value="TRYPSIN_HIS"/>
    <property type="match status" value="1"/>
</dbReference>
<feature type="disulfide bond" evidence="13">
    <location>
        <begin position="400"/>
        <end position="412"/>
    </location>
</feature>
<dbReference type="Pfam" id="PF00089">
    <property type="entry name" value="Trypsin"/>
    <property type="match status" value="1"/>
</dbReference>
<reference evidence="18" key="3">
    <citation type="submission" date="2025-08" db="UniProtKB">
        <authorList>
            <consortium name="Ensembl"/>
        </authorList>
    </citation>
    <scope>IDENTIFICATION</scope>
</reference>
<reference evidence="19" key="2">
    <citation type="journal article" date="2014" name="Nat. Commun.">
        <title>The cavefish genome reveals candidate genes for eye loss.</title>
        <authorList>
            <person name="McGaugh S.E."/>
            <person name="Gross J.B."/>
            <person name="Aken B."/>
            <person name="Blin M."/>
            <person name="Borowsky R."/>
            <person name="Chalopin D."/>
            <person name="Hinaux H."/>
            <person name="Jeffery W.R."/>
            <person name="Keene A."/>
            <person name="Ma L."/>
            <person name="Minx P."/>
            <person name="Murphy D."/>
            <person name="O'Quin K.E."/>
            <person name="Retaux S."/>
            <person name="Rohner N."/>
            <person name="Searle S.M."/>
            <person name="Stahl B.A."/>
            <person name="Tabin C."/>
            <person name="Volff J.N."/>
            <person name="Yoshizawa M."/>
            <person name="Warren W.C."/>
        </authorList>
    </citation>
    <scope>NUCLEOTIDE SEQUENCE [LARGE SCALE GENOMIC DNA]</scope>
    <source>
        <strain evidence="19">female</strain>
    </source>
</reference>
<dbReference type="InterPro" id="IPR002172">
    <property type="entry name" value="LDrepeatLR_classA_rpt"/>
</dbReference>
<dbReference type="InterPro" id="IPR000859">
    <property type="entry name" value="CUB_dom"/>
</dbReference>
<keyword evidence="10" id="KW-0472">Membrane</keyword>
<feature type="disulfide bond" evidence="13">
    <location>
        <begin position="461"/>
        <end position="476"/>
    </location>
</feature>
<dbReference type="InterPro" id="IPR001314">
    <property type="entry name" value="Peptidase_S1A"/>
</dbReference>